<comment type="subcellular location">
    <subcellularLocation>
        <location evidence="1">Periplasm</location>
    </subcellularLocation>
</comment>
<dbReference type="SUPFAM" id="SSF53850">
    <property type="entry name" value="Periplasmic binding protein-like II"/>
    <property type="match status" value="1"/>
</dbReference>
<dbReference type="PIRSF" id="PIRSF002741">
    <property type="entry name" value="MppA"/>
    <property type="match status" value="1"/>
</dbReference>
<reference evidence="5" key="2">
    <citation type="submission" date="2023-07" db="EMBL/GenBank/DDBJ databases">
        <authorList>
            <person name="Shen H."/>
        </authorList>
    </citation>
    <scope>NUCLEOTIDE SEQUENCE</scope>
    <source>
        <strain evidence="5">TNR-22</strain>
    </source>
</reference>
<dbReference type="RefSeq" id="WP_304378335.1">
    <property type="nucleotide sequence ID" value="NZ_JAUOZU010000017.1"/>
</dbReference>
<accession>A0ABT8YT70</accession>
<dbReference type="EMBL" id="JAUOZU010000017">
    <property type="protein sequence ID" value="MDO6966415.1"/>
    <property type="molecule type" value="Genomic_DNA"/>
</dbReference>
<evidence type="ECO:0000256" key="1">
    <source>
        <dbReference type="ARBA" id="ARBA00004418"/>
    </source>
</evidence>
<evidence type="ECO:0000256" key="3">
    <source>
        <dbReference type="SAM" id="SignalP"/>
    </source>
</evidence>
<proteinExistence type="inferred from homology"/>
<dbReference type="CDD" id="cd08512">
    <property type="entry name" value="PBP2_NikA_DppA_OppA_like_7"/>
    <property type="match status" value="1"/>
</dbReference>
<name>A0ABT8YT70_9HYPH</name>
<feature type="domain" description="Solute-binding protein family 5" evidence="4">
    <location>
        <begin position="69"/>
        <end position="437"/>
    </location>
</feature>
<reference evidence="5" key="1">
    <citation type="journal article" date="2015" name="Int. J. Syst. Evol. Microbiol.">
        <title>Rhizobium alvei sp. nov., isolated from a freshwater river.</title>
        <authorList>
            <person name="Sheu S.Y."/>
            <person name="Huang H.W."/>
            <person name="Young C.C."/>
            <person name="Chen W.M."/>
        </authorList>
    </citation>
    <scope>NUCLEOTIDE SEQUENCE</scope>
    <source>
        <strain evidence="5">TNR-22</strain>
    </source>
</reference>
<feature type="chain" id="PRO_5047138860" evidence="3">
    <location>
        <begin position="23"/>
        <end position="527"/>
    </location>
</feature>
<feature type="signal peptide" evidence="3">
    <location>
        <begin position="1"/>
        <end position="22"/>
    </location>
</feature>
<gene>
    <name evidence="5" type="ORF">Q4481_20880</name>
</gene>
<dbReference type="InterPro" id="IPR039424">
    <property type="entry name" value="SBP_5"/>
</dbReference>
<organism evidence="5 6">
    <name type="scientific">Rhizobium alvei</name>
    <dbReference type="NCBI Taxonomy" id="1132659"/>
    <lineage>
        <taxon>Bacteria</taxon>
        <taxon>Pseudomonadati</taxon>
        <taxon>Pseudomonadota</taxon>
        <taxon>Alphaproteobacteria</taxon>
        <taxon>Hyphomicrobiales</taxon>
        <taxon>Rhizobiaceae</taxon>
        <taxon>Rhizobium/Agrobacterium group</taxon>
        <taxon>Rhizobium</taxon>
    </lineage>
</organism>
<evidence type="ECO:0000256" key="2">
    <source>
        <dbReference type="ARBA" id="ARBA00005695"/>
    </source>
</evidence>
<keyword evidence="3" id="KW-0732">Signal</keyword>
<dbReference type="Pfam" id="PF00496">
    <property type="entry name" value="SBP_bac_5"/>
    <property type="match status" value="1"/>
</dbReference>
<evidence type="ECO:0000313" key="6">
    <source>
        <dbReference type="Proteomes" id="UP001174932"/>
    </source>
</evidence>
<keyword evidence="6" id="KW-1185">Reference proteome</keyword>
<sequence length="527" mass="57186">MKPLLKTIAAALLAAASIHSYAAAETVLRLDESPVGEIDPAKASDYADSVLMFNLYDALVAPTAGKPGFEPLLASGWESDGKTYTFKLRDGVKFQSGNALTAEDVVFSYDRMKALGQGLSYLFTNVEKAEAVDAATVKFTLKEAYAPFISALTRLPILDKKTVMANLGAGDGDMKDWGQAWLSTHSAGTGAYKLVSHNPQEETVMAKNGDYFLGVPAKAPDTVRYRYGLEAATVRTLIAQGEHDISSQWLPPEVLKSLAGDGAQLLTEKGSTEFYIKLNTAKAPFDDVNCRLAVTYAFDYDAGIKMVAVTDTVSQGSMATGALPVGMLGSLPADQAVKKDIDKAKDYLSKCKYKPEEMKVDLSWIGEVPLEERFALLMQANFAEIGIKAEVKKVPWALFTEMVTKPENTPSVSQVFVNTMTGDPDTLLYGMYHSSAAGTWMSPEYLKDKDVDALLEKGRVAPEAERAAIYEELNKKLKDLAPSIYAQDQTAVFAASKRVSVPAFADPSKAYALAGFGFSFRLMEMNE</sequence>
<dbReference type="Gene3D" id="3.10.105.10">
    <property type="entry name" value="Dipeptide-binding Protein, Domain 3"/>
    <property type="match status" value="1"/>
</dbReference>
<dbReference type="PANTHER" id="PTHR30290">
    <property type="entry name" value="PERIPLASMIC BINDING COMPONENT OF ABC TRANSPORTER"/>
    <property type="match status" value="1"/>
</dbReference>
<dbReference type="Gene3D" id="3.90.76.10">
    <property type="entry name" value="Dipeptide-binding Protein, Domain 1"/>
    <property type="match status" value="1"/>
</dbReference>
<comment type="similarity">
    <text evidence="2">Belongs to the bacterial solute-binding protein 5 family.</text>
</comment>
<evidence type="ECO:0000259" key="4">
    <source>
        <dbReference type="Pfam" id="PF00496"/>
    </source>
</evidence>
<dbReference type="PANTHER" id="PTHR30290:SF34">
    <property type="entry name" value="ABC TRANSPORTER, PERIPLASMIC OLIGO-PEPTIDE BINDING PROTEIN, PUTATIVE-RELATED"/>
    <property type="match status" value="1"/>
</dbReference>
<dbReference type="Proteomes" id="UP001174932">
    <property type="component" value="Unassembled WGS sequence"/>
</dbReference>
<dbReference type="InterPro" id="IPR000914">
    <property type="entry name" value="SBP_5_dom"/>
</dbReference>
<evidence type="ECO:0000313" key="5">
    <source>
        <dbReference type="EMBL" id="MDO6966415.1"/>
    </source>
</evidence>
<comment type="caution">
    <text evidence="5">The sequence shown here is derived from an EMBL/GenBank/DDBJ whole genome shotgun (WGS) entry which is preliminary data.</text>
</comment>
<protein>
    <submittedName>
        <fullName evidence="5">ABC transporter substrate-binding protein</fullName>
    </submittedName>
</protein>
<dbReference type="InterPro" id="IPR030678">
    <property type="entry name" value="Peptide/Ni-bd"/>
</dbReference>
<dbReference type="Gene3D" id="3.40.190.10">
    <property type="entry name" value="Periplasmic binding protein-like II"/>
    <property type="match status" value="1"/>
</dbReference>